<evidence type="ECO:0000313" key="2">
    <source>
        <dbReference type="Proteomes" id="UP001551695"/>
    </source>
</evidence>
<organism evidence="1 2">
    <name type="scientific">Nocardia aurea</name>
    <dbReference type="NCBI Taxonomy" id="2144174"/>
    <lineage>
        <taxon>Bacteria</taxon>
        <taxon>Bacillati</taxon>
        <taxon>Actinomycetota</taxon>
        <taxon>Actinomycetes</taxon>
        <taxon>Mycobacteriales</taxon>
        <taxon>Nocardiaceae</taxon>
        <taxon>Nocardia</taxon>
    </lineage>
</organism>
<comment type="caution">
    <text evidence="1">The sequence shown here is derived from an EMBL/GenBank/DDBJ whole genome shotgun (WGS) entry which is preliminary data.</text>
</comment>
<keyword evidence="2" id="KW-1185">Reference proteome</keyword>
<sequence>MNGIVNISAIDMFGGGVRMPISASRGVLALQGTGLSFVGALGGGAKVSRTHQPICASMQDKTSGSWHPEAVEVPGGFAFDTGYEQASALLENPAADTQAARLRTAHPATVIRNRHRCRSR</sequence>
<dbReference type="RefSeq" id="WP_109528329.1">
    <property type="nucleotide sequence ID" value="NZ_JBEXKW010000010.1"/>
</dbReference>
<accession>A0ABV3FTZ8</accession>
<protein>
    <submittedName>
        <fullName evidence="1">Uncharacterized protein</fullName>
    </submittedName>
</protein>
<dbReference type="EMBL" id="JBFAKC010000006">
    <property type="protein sequence ID" value="MEV0708895.1"/>
    <property type="molecule type" value="Genomic_DNA"/>
</dbReference>
<gene>
    <name evidence="1" type="ORF">AB0I48_15155</name>
</gene>
<evidence type="ECO:0000313" key="1">
    <source>
        <dbReference type="EMBL" id="MEV0708895.1"/>
    </source>
</evidence>
<reference evidence="1 2" key="1">
    <citation type="submission" date="2024-06" db="EMBL/GenBank/DDBJ databases">
        <title>The Natural Products Discovery Center: Release of the First 8490 Sequenced Strains for Exploring Actinobacteria Biosynthetic Diversity.</title>
        <authorList>
            <person name="Kalkreuter E."/>
            <person name="Kautsar S.A."/>
            <person name="Yang D."/>
            <person name="Bader C.D."/>
            <person name="Teijaro C.N."/>
            <person name="Fluegel L."/>
            <person name="Davis C.M."/>
            <person name="Simpson J.R."/>
            <person name="Lauterbach L."/>
            <person name="Steele A.D."/>
            <person name="Gui C."/>
            <person name="Meng S."/>
            <person name="Li G."/>
            <person name="Viehrig K."/>
            <person name="Ye F."/>
            <person name="Su P."/>
            <person name="Kiefer A.F."/>
            <person name="Nichols A."/>
            <person name="Cepeda A.J."/>
            <person name="Yan W."/>
            <person name="Fan B."/>
            <person name="Jiang Y."/>
            <person name="Adhikari A."/>
            <person name="Zheng C.-J."/>
            <person name="Schuster L."/>
            <person name="Cowan T.M."/>
            <person name="Smanski M.J."/>
            <person name="Chevrette M.G."/>
            <person name="De Carvalho L.P.S."/>
            <person name="Shen B."/>
        </authorList>
    </citation>
    <scope>NUCLEOTIDE SEQUENCE [LARGE SCALE GENOMIC DNA]</scope>
    <source>
        <strain evidence="1 2">NPDC050403</strain>
    </source>
</reference>
<name>A0ABV3FTZ8_9NOCA</name>
<proteinExistence type="predicted"/>
<dbReference type="Proteomes" id="UP001551695">
    <property type="component" value="Unassembled WGS sequence"/>
</dbReference>